<dbReference type="SUPFAM" id="SSF47473">
    <property type="entry name" value="EF-hand"/>
    <property type="match status" value="1"/>
</dbReference>
<evidence type="ECO:0000256" key="8">
    <source>
        <dbReference type="ARBA" id="ARBA00023027"/>
    </source>
</evidence>
<evidence type="ECO:0000256" key="6">
    <source>
        <dbReference type="ARBA" id="ARBA00022827"/>
    </source>
</evidence>
<dbReference type="GO" id="GO:0005509">
    <property type="term" value="F:calcium ion binding"/>
    <property type="evidence" value="ECO:0007669"/>
    <property type="project" value="InterPro"/>
</dbReference>
<keyword evidence="5" id="KW-0496">Mitochondrion</keyword>
<dbReference type="EMBL" id="JAJJMB010000025">
    <property type="protein sequence ID" value="KAI3963728.1"/>
    <property type="molecule type" value="Genomic_DNA"/>
</dbReference>
<dbReference type="InterPro" id="IPR002048">
    <property type="entry name" value="EF_hand_dom"/>
</dbReference>
<comment type="catalytic activity">
    <reaction evidence="9">
        <text>a quinone + NADH + H(+) = a quinol + NAD(+)</text>
        <dbReference type="Rhea" id="RHEA:46160"/>
        <dbReference type="ChEBI" id="CHEBI:15378"/>
        <dbReference type="ChEBI" id="CHEBI:24646"/>
        <dbReference type="ChEBI" id="CHEBI:57540"/>
        <dbReference type="ChEBI" id="CHEBI:57945"/>
        <dbReference type="ChEBI" id="CHEBI:132124"/>
        <dbReference type="EC" id="1.6.5.9"/>
    </reaction>
</comment>
<evidence type="ECO:0000256" key="9">
    <source>
        <dbReference type="ARBA" id="ARBA00047599"/>
    </source>
</evidence>
<accession>A0AAD4TM18</accession>
<comment type="catalytic activity">
    <reaction evidence="10">
        <text>a ubiquinone + NADH + H(+) = a ubiquinol + NAD(+)</text>
        <dbReference type="Rhea" id="RHEA:23152"/>
        <dbReference type="Rhea" id="RHEA-COMP:9565"/>
        <dbReference type="Rhea" id="RHEA-COMP:9566"/>
        <dbReference type="ChEBI" id="CHEBI:15378"/>
        <dbReference type="ChEBI" id="CHEBI:16389"/>
        <dbReference type="ChEBI" id="CHEBI:17976"/>
        <dbReference type="ChEBI" id="CHEBI:57540"/>
        <dbReference type="ChEBI" id="CHEBI:57945"/>
    </reaction>
</comment>
<proteinExistence type="inferred from homology"/>
<keyword evidence="5" id="KW-0999">Mitochondrion inner membrane</keyword>
<evidence type="ECO:0000259" key="11">
    <source>
        <dbReference type="PROSITE" id="PS50222"/>
    </source>
</evidence>
<keyword evidence="6" id="KW-0274">FAD</keyword>
<keyword evidence="4" id="KW-0285">Flavoprotein</keyword>
<keyword evidence="5" id="KW-0472">Membrane</keyword>
<dbReference type="Proteomes" id="UP001202328">
    <property type="component" value="Unassembled WGS sequence"/>
</dbReference>
<dbReference type="PANTHER" id="PTHR43706">
    <property type="entry name" value="NADH DEHYDROGENASE"/>
    <property type="match status" value="1"/>
</dbReference>
<feature type="domain" description="EF-hand" evidence="11">
    <location>
        <begin position="160"/>
        <end position="195"/>
    </location>
</feature>
<protein>
    <recommendedName>
        <fullName evidence="3">NADH:ubiquinone reductase (non-electrogenic)</fullName>
        <ecNumber evidence="3">1.6.5.9</ecNumber>
    </recommendedName>
</protein>
<dbReference type="AlphaFoldDB" id="A0AAD4TM18"/>
<dbReference type="InterPro" id="IPR045024">
    <property type="entry name" value="NDH-2"/>
</dbReference>
<evidence type="ECO:0000256" key="2">
    <source>
        <dbReference type="ARBA" id="ARBA00005272"/>
    </source>
</evidence>
<keyword evidence="8" id="KW-0520">NAD</keyword>
<dbReference type="PANTHER" id="PTHR43706:SF47">
    <property type="entry name" value="EXTERNAL NADH-UBIQUINONE OXIDOREDUCTASE 1, MITOCHONDRIAL-RELATED"/>
    <property type="match status" value="1"/>
</dbReference>
<evidence type="ECO:0000313" key="12">
    <source>
        <dbReference type="EMBL" id="KAI3963728.1"/>
    </source>
</evidence>
<dbReference type="PROSITE" id="PS50222">
    <property type="entry name" value="EF_HAND_2"/>
    <property type="match status" value="1"/>
</dbReference>
<comment type="subcellular location">
    <subcellularLocation>
        <location evidence="1">Mitochondrion inner membrane</location>
        <topology evidence="1">Peripheral membrane protein</topology>
        <orientation evidence="1">Intermembrane side</orientation>
    </subcellularLocation>
</comment>
<name>A0AAD4TM18_9MAGN</name>
<organism evidence="12 13">
    <name type="scientific">Papaver atlanticum</name>
    <dbReference type="NCBI Taxonomy" id="357466"/>
    <lineage>
        <taxon>Eukaryota</taxon>
        <taxon>Viridiplantae</taxon>
        <taxon>Streptophyta</taxon>
        <taxon>Embryophyta</taxon>
        <taxon>Tracheophyta</taxon>
        <taxon>Spermatophyta</taxon>
        <taxon>Magnoliopsida</taxon>
        <taxon>Ranunculales</taxon>
        <taxon>Papaveraceae</taxon>
        <taxon>Papaveroideae</taxon>
        <taxon>Papaver</taxon>
    </lineage>
</organism>
<dbReference type="SUPFAM" id="SSF51905">
    <property type="entry name" value="FAD/NAD(P)-binding domain"/>
    <property type="match status" value="2"/>
</dbReference>
<dbReference type="GO" id="GO:0005743">
    <property type="term" value="C:mitochondrial inner membrane"/>
    <property type="evidence" value="ECO:0007669"/>
    <property type="project" value="UniProtKB-SubCell"/>
</dbReference>
<dbReference type="Gene3D" id="3.50.50.100">
    <property type="match status" value="2"/>
</dbReference>
<evidence type="ECO:0000256" key="4">
    <source>
        <dbReference type="ARBA" id="ARBA00022630"/>
    </source>
</evidence>
<dbReference type="InterPro" id="IPR011992">
    <property type="entry name" value="EF-hand-dom_pair"/>
</dbReference>
<dbReference type="InterPro" id="IPR036188">
    <property type="entry name" value="FAD/NAD-bd_sf"/>
</dbReference>
<gene>
    <name evidence="12" type="ORF">MKW98_021968</name>
</gene>
<evidence type="ECO:0000256" key="5">
    <source>
        <dbReference type="ARBA" id="ARBA00022792"/>
    </source>
</evidence>
<keyword evidence="7" id="KW-0560">Oxidoreductase</keyword>
<evidence type="ECO:0000256" key="7">
    <source>
        <dbReference type="ARBA" id="ARBA00023002"/>
    </source>
</evidence>
<evidence type="ECO:0000256" key="10">
    <source>
        <dbReference type="ARBA" id="ARBA00049010"/>
    </source>
</evidence>
<evidence type="ECO:0000256" key="3">
    <source>
        <dbReference type="ARBA" id="ARBA00012637"/>
    </source>
</evidence>
<dbReference type="GO" id="GO:0050136">
    <property type="term" value="F:NADH dehydrogenase (quinone) (non-electrogenic) activity"/>
    <property type="evidence" value="ECO:0007669"/>
    <property type="project" value="UniProtKB-EC"/>
</dbReference>
<evidence type="ECO:0000313" key="13">
    <source>
        <dbReference type="Proteomes" id="UP001202328"/>
    </source>
</evidence>
<reference evidence="12" key="1">
    <citation type="submission" date="2022-04" db="EMBL/GenBank/DDBJ databases">
        <title>A functionally conserved STORR gene fusion in Papaver species that diverged 16.8 million years ago.</title>
        <authorList>
            <person name="Catania T."/>
        </authorList>
    </citation>
    <scope>NUCLEOTIDE SEQUENCE</scope>
    <source>
        <strain evidence="12">S-188037</strain>
    </source>
</reference>
<dbReference type="EC" id="1.6.5.9" evidence="3"/>
<dbReference type="Pfam" id="PF07992">
    <property type="entry name" value="Pyr_redox_2"/>
    <property type="match status" value="1"/>
</dbReference>
<evidence type="ECO:0000256" key="1">
    <source>
        <dbReference type="ARBA" id="ARBA00004137"/>
    </source>
</evidence>
<sequence length="251" mass="28312">MDYDYLIVAVGARVNTFNTPCVEENRHFLKEVEDAKRIRRSVIDCFKKSSLPNISEEEKRKHLHFVVVGGGPTGDHILTMFGKRITAFAEEKFKRDGIDLKTGSMVVEVTNNAIRTKERSSGVQIGQTTRRVLATDEWLRVQGSDCIYALGDCPSINQRRVMEDIAVIFSKADKDNTGKLTVKQFQDVITDICERHPQVKLYLKNKKLKGISDLLKDTELDIENFKSALSQVDSMMKMLPSTAQVAAQEGL</sequence>
<comment type="caution">
    <text evidence="12">The sequence shown here is derived from an EMBL/GenBank/DDBJ whole genome shotgun (WGS) entry which is preliminary data.</text>
</comment>
<dbReference type="InterPro" id="IPR023753">
    <property type="entry name" value="FAD/NAD-binding_dom"/>
</dbReference>
<comment type="similarity">
    <text evidence="2">Belongs to the NADH dehydrogenase family.</text>
</comment>
<keyword evidence="13" id="KW-1185">Reference proteome</keyword>